<protein>
    <submittedName>
        <fullName evidence="1">Uncharacterized protein</fullName>
    </submittedName>
</protein>
<dbReference type="RefSeq" id="WP_270085103.1">
    <property type="nucleotide sequence ID" value="NZ_CP115300.1"/>
</dbReference>
<accession>A0ABY7PG46</accession>
<evidence type="ECO:0000313" key="2">
    <source>
        <dbReference type="Proteomes" id="UP001212326"/>
    </source>
</evidence>
<dbReference type="Proteomes" id="UP001212326">
    <property type="component" value="Chromosome"/>
</dbReference>
<name>A0ABY7PG46_9ACTN</name>
<proteinExistence type="predicted"/>
<reference evidence="1 2" key="1">
    <citation type="submission" date="2022-12" db="EMBL/GenBank/DDBJ databases">
        <authorList>
            <person name="Mo P."/>
        </authorList>
    </citation>
    <scope>NUCLEOTIDE SEQUENCE [LARGE SCALE GENOMIC DNA]</scope>
    <source>
        <strain evidence="1 2">HUAS 2-6</strain>
    </source>
</reference>
<sequence length="109" mass="12233">MVFDSLQVAEERLEPADVASSAYAAYTADGRVVDLLTSEEANGPVVALRTEADDRRELERRLAHYWDRHGSRTVLSPEETVRLLLAGELPPLRRRSWLARILHHDASAA</sequence>
<organism evidence="1 2">
    <name type="scientific">Streptomyces camelliae</name>
    <dbReference type="NCBI Taxonomy" id="3004093"/>
    <lineage>
        <taxon>Bacteria</taxon>
        <taxon>Bacillati</taxon>
        <taxon>Actinomycetota</taxon>
        <taxon>Actinomycetes</taxon>
        <taxon>Kitasatosporales</taxon>
        <taxon>Streptomycetaceae</taxon>
        <taxon>Streptomyces</taxon>
    </lineage>
</organism>
<keyword evidence="2" id="KW-1185">Reference proteome</keyword>
<evidence type="ECO:0000313" key="1">
    <source>
        <dbReference type="EMBL" id="WBO67826.1"/>
    </source>
</evidence>
<gene>
    <name evidence="1" type="ORF">O1G22_35915</name>
</gene>
<dbReference type="EMBL" id="CP115300">
    <property type="protein sequence ID" value="WBO67826.1"/>
    <property type="molecule type" value="Genomic_DNA"/>
</dbReference>